<dbReference type="PANTHER" id="PTHR15653:SF0">
    <property type="entry name" value="CONNECTOR OF KINASE TO AP-1, ISOFORM E"/>
    <property type="match status" value="1"/>
</dbReference>
<dbReference type="RefSeq" id="XP_068353043.1">
    <property type="nucleotide sequence ID" value="XM_068494164.1"/>
</dbReference>
<protein>
    <submittedName>
        <fullName evidence="3">Striatin</fullName>
    </submittedName>
</protein>
<dbReference type="PROSITE" id="PS50082">
    <property type="entry name" value="WD_REPEATS_2"/>
    <property type="match status" value="4"/>
</dbReference>
<dbReference type="InterPro" id="IPR051488">
    <property type="entry name" value="WD_repeat_striatin"/>
</dbReference>
<accession>A0A1J4JLE8</accession>
<dbReference type="Proteomes" id="UP000179807">
    <property type="component" value="Unassembled WGS sequence"/>
</dbReference>
<reference evidence="3" key="1">
    <citation type="submission" date="2016-10" db="EMBL/GenBank/DDBJ databases">
        <authorList>
            <person name="Benchimol M."/>
            <person name="Almeida L.G."/>
            <person name="Vasconcelos A.T."/>
            <person name="Perreira-Neves A."/>
            <person name="Rosa I.A."/>
            <person name="Tasca T."/>
            <person name="Bogo M.R."/>
            <person name="de Souza W."/>
        </authorList>
    </citation>
    <scope>NUCLEOTIDE SEQUENCE [LARGE SCALE GENOMIC DNA]</scope>
    <source>
        <strain evidence="3">K</strain>
    </source>
</reference>
<dbReference type="Pfam" id="PF00400">
    <property type="entry name" value="WD40"/>
    <property type="match status" value="6"/>
</dbReference>
<feature type="repeat" description="WD" evidence="1">
    <location>
        <begin position="219"/>
        <end position="249"/>
    </location>
</feature>
<evidence type="ECO:0000256" key="2">
    <source>
        <dbReference type="SAM" id="MobiDB-lite"/>
    </source>
</evidence>
<feature type="region of interest" description="Disordered" evidence="2">
    <location>
        <begin position="83"/>
        <end position="156"/>
    </location>
</feature>
<dbReference type="SUPFAM" id="SSF50978">
    <property type="entry name" value="WD40 repeat-like"/>
    <property type="match status" value="1"/>
</dbReference>
<feature type="compositionally biased region" description="Low complexity" evidence="2">
    <location>
        <begin position="88"/>
        <end position="105"/>
    </location>
</feature>
<dbReference type="AlphaFoldDB" id="A0A1J4JLE8"/>
<dbReference type="EMBL" id="MLAK01000982">
    <property type="protein sequence ID" value="OHS99906.1"/>
    <property type="molecule type" value="Genomic_DNA"/>
</dbReference>
<dbReference type="SMART" id="SM00320">
    <property type="entry name" value="WD40"/>
    <property type="match status" value="7"/>
</dbReference>
<dbReference type="PANTHER" id="PTHR15653">
    <property type="entry name" value="STRIATIN"/>
    <property type="match status" value="1"/>
</dbReference>
<dbReference type="VEuPathDB" id="TrichDB:TRFO_08231"/>
<feature type="compositionally biased region" description="Low complexity" evidence="2">
    <location>
        <begin position="122"/>
        <end position="134"/>
    </location>
</feature>
<feature type="repeat" description="WD" evidence="1">
    <location>
        <begin position="393"/>
        <end position="434"/>
    </location>
</feature>
<sequence>MLVTITSLQEQIAEMKRKEAEWEADKVAFLSRIAALKQEQEQWPSTKDSLLNQLRTLRKAADAPPSERQNILQNLAPIVLPSQESEETQQTTATETAPSFPVSTAKGKKVTKGGKKRRGGHKSAAASSSSSTSAPPVEPENTETKAAAADSTEPSDTAPFEFSLKWSLTQHLDCIRCVTFHPTLAYIATGSDDGTVRVTNLDPPKRGKARKNPIQIMSLRGHNGPVLSIAARQNSLISGDINGQICVWDFVETKGTLMEIHGKVDHHLTHLSTDHKDAVWSIATHENSPFFVSASADKTIRLFDSQTNDSSSISIPEGPSVVSFNSDGTTFIVGCVDGNIHIFKERQKVGSYNFTSHVVSMCPSYSPDQMFIACENKNINIFNITANTVANSFVAHEGYTSGMALVPGLAFLVTTSADKTIRVWRSKSLEVVSADAHHREKYGEAGLCVAATLPSNTHKYFASGGADGVIRIFGRK</sequence>
<name>A0A1J4JLE8_9EUKA</name>
<dbReference type="OrthoDB" id="727118at2759"/>
<gene>
    <name evidence="3" type="ORF">TRFO_08231</name>
</gene>
<dbReference type="PROSITE" id="PS50294">
    <property type="entry name" value="WD_REPEATS_REGION"/>
    <property type="match status" value="3"/>
</dbReference>
<evidence type="ECO:0000313" key="4">
    <source>
        <dbReference type="Proteomes" id="UP000179807"/>
    </source>
</evidence>
<dbReference type="Gene3D" id="2.130.10.10">
    <property type="entry name" value="YVTN repeat-like/Quinoprotein amine dehydrogenase"/>
    <property type="match status" value="2"/>
</dbReference>
<comment type="caution">
    <text evidence="3">The sequence shown here is derived from an EMBL/GenBank/DDBJ whole genome shotgun (WGS) entry which is preliminary data.</text>
</comment>
<dbReference type="InterPro" id="IPR001680">
    <property type="entry name" value="WD40_rpt"/>
</dbReference>
<proteinExistence type="predicted"/>
<organism evidence="3 4">
    <name type="scientific">Tritrichomonas foetus</name>
    <dbReference type="NCBI Taxonomy" id="1144522"/>
    <lineage>
        <taxon>Eukaryota</taxon>
        <taxon>Metamonada</taxon>
        <taxon>Parabasalia</taxon>
        <taxon>Tritrichomonadida</taxon>
        <taxon>Tritrichomonadidae</taxon>
        <taxon>Tritrichomonas</taxon>
    </lineage>
</organism>
<keyword evidence="4" id="KW-1185">Reference proteome</keyword>
<evidence type="ECO:0000313" key="3">
    <source>
        <dbReference type="EMBL" id="OHS99906.1"/>
    </source>
</evidence>
<feature type="compositionally biased region" description="Basic residues" evidence="2">
    <location>
        <begin position="106"/>
        <end position="121"/>
    </location>
</feature>
<evidence type="ECO:0000256" key="1">
    <source>
        <dbReference type="PROSITE-ProRule" id="PRU00221"/>
    </source>
</evidence>
<feature type="repeat" description="WD" evidence="1">
    <location>
        <begin position="168"/>
        <end position="202"/>
    </location>
</feature>
<dbReference type="CDD" id="cd00200">
    <property type="entry name" value="WD40"/>
    <property type="match status" value="1"/>
</dbReference>
<feature type="repeat" description="WD" evidence="1">
    <location>
        <begin position="272"/>
        <end position="313"/>
    </location>
</feature>
<keyword evidence="1" id="KW-0853">WD repeat</keyword>
<dbReference type="GeneID" id="94828868"/>
<dbReference type="InterPro" id="IPR015943">
    <property type="entry name" value="WD40/YVTN_repeat-like_dom_sf"/>
</dbReference>
<dbReference type="InterPro" id="IPR036322">
    <property type="entry name" value="WD40_repeat_dom_sf"/>
</dbReference>